<comment type="similarity">
    <text evidence="3">Belongs to the CNEP1R1 family.</text>
</comment>
<evidence type="ECO:0000256" key="3">
    <source>
        <dbReference type="ARBA" id="ARBA00010998"/>
    </source>
</evidence>
<keyword evidence="13" id="KW-1185">Reference proteome</keyword>
<feature type="region of interest" description="Disordered" evidence="11">
    <location>
        <begin position="212"/>
        <end position="233"/>
    </location>
</feature>
<evidence type="ECO:0000256" key="2">
    <source>
        <dbReference type="ARBA" id="ARBA00004496"/>
    </source>
</evidence>
<feature type="compositionally biased region" description="Polar residues" evidence="11">
    <location>
        <begin position="217"/>
        <end position="233"/>
    </location>
</feature>
<dbReference type="OrthoDB" id="5786980at2759"/>
<accession>A0A6P6XYG4</accession>
<dbReference type="InterPro" id="IPR019168">
    <property type="entry name" value="NEP1-R1"/>
</dbReference>
<evidence type="ECO:0000313" key="13">
    <source>
        <dbReference type="Proteomes" id="UP000515146"/>
    </source>
</evidence>
<evidence type="ECO:0000256" key="1">
    <source>
        <dbReference type="ARBA" id="ARBA00004232"/>
    </source>
</evidence>
<evidence type="ECO:0000256" key="11">
    <source>
        <dbReference type="SAM" id="MobiDB-lite"/>
    </source>
</evidence>
<dbReference type="GO" id="GO:0031965">
    <property type="term" value="C:nuclear membrane"/>
    <property type="evidence" value="ECO:0007669"/>
    <property type="project" value="UniProtKB-SubCell"/>
</dbReference>
<reference evidence="14" key="1">
    <citation type="submission" date="2025-08" db="UniProtKB">
        <authorList>
            <consortium name="RefSeq"/>
        </authorList>
    </citation>
    <scope>IDENTIFICATION</scope>
    <source>
        <strain evidence="14">Airmid</strain>
    </source>
</reference>
<name>A0A6P6XYG4_DERPT</name>
<keyword evidence="4" id="KW-0963">Cytoplasm</keyword>
<dbReference type="KEGG" id="dpte:113792400"/>
<evidence type="ECO:0000313" key="14">
    <source>
        <dbReference type="RefSeq" id="XP_027198090.1"/>
    </source>
</evidence>
<gene>
    <name evidence="14" type="primary">LOC113792400</name>
</gene>
<evidence type="ECO:0000256" key="8">
    <source>
        <dbReference type="ARBA" id="ARBA00023136"/>
    </source>
</evidence>
<dbReference type="OMA" id="YFWLQDS"/>
<dbReference type="AlphaFoldDB" id="A0A6P6XYG4"/>
<keyword evidence="5 12" id="KW-0812">Transmembrane</keyword>
<proteinExistence type="inferred from homology"/>
<dbReference type="GO" id="GO:0006629">
    <property type="term" value="P:lipid metabolic process"/>
    <property type="evidence" value="ECO:0007669"/>
    <property type="project" value="UniProtKB-KW"/>
</dbReference>
<organism evidence="13 14">
    <name type="scientific">Dermatophagoides pteronyssinus</name>
    <name type="common">European house dust mite</name>
    <dbReference type="NCBI Taxonomy" id="6956"/>
    <lineage>
        <taxon>Eukaryota</taxon>
        <taxon>Metazoa</taxon>
        <taxon>Ecdysozoa</taxon>
        <taxon>Arthropoda</taxon>
        <taxon>Chelicerata</taxon>
        <taxon>Arachnida</taxon>
        <taxon>Acari</taxon>
        <taxon>Acariformes</taxon>
        <taxon>Sarcoptiformes</taxon>
        <taxon>Astigmata</taxon>
        <taxon>Psoroptidia</taxon>
        <taxon>Analgoidea</taxon>
        <taxon>Pyroglyphidae</taxon>
        <taxon>Dermatophagoidinae</taxon>
        <taxon>Dermatophagoides</taxon>
    </lineage>
</organism>
<dbReference type="Proteomes" id="UP000515146">
    <property type="component" value="Unplaced"/>
</dbReference>
<dbReference type="InParanoid" id="A0A6P6XYG4"/>
<evidence type="ECO:0000256" key="12">
    <source>
        <dbReference type="SAM" id="Phobius"/>
    </source>
</evidence>
<evidence type="ECO:0000256" key="5">
    <source>
        <dbReference type="ARBA" id="ARBA00022692"/>
    </source>
</evidence>
<dbReference type="GO" id="GO:0005737">
    <property type="term" value="C:cytoplasm"/>
    <property type="evidence" value="ECO:0007669"/>
    <property type="project" value="UniProtKB-SubCell"/>
</dbReference>
<dbReference type="PANTHER" id="PTHR20996">
    <property type="entry name" value="NUCLEAR ENVELOPE PHOSPHATASE-REGULATORY SUBUNIT 1"/>
    <property type="match status" value="1"/>
</dbReference>
<feature type="transmembrane region" description="Helical" evidence="12">
    <location>
        <begin position="49"/>
        <end position="69"/>
    </location>
</feature>
<evidence type="ECO:0000256" key="9">
    <source>
        <dbReference type="ARBA" id="ARBA00023242"/>
    </source>
</evidence>
<sequence>MSTISTNQMMTTTTTTTFELNPTIQCNDLKAFERRLMETILQQKPRERLWRIVLAISLTSTAISSYFWLQDSMNPTTNNNYYNNNHQHFQSKNSVITTDMKTTDETIHEIVENNFEELTFFQSLVKHYFFTINCIILITLFILGIHQRVIQTNIIVNRIREVLYDFALSCDDQGKLIVKQKYSRPLSTTSLMFASNNSFSHSSTFHQHHHLHNNSSPVTQVMPNSMPNIQRRS</sequence>
<keyword evidence="7" id="KW-0443">Lipid metabolism</keyword>
<protein>
    <recommendedName>
        <fullName evidence="10">Transmembrane protein 188</fullName>
    </recommendedName>
</protein>
<evidence type="ECO:0000256" key="4">
    <source>
        <dbReference type="ARBA" id="ARBA00022490"/>
    </source>
</evidence>
<evidence type="ECO:0000256" key="7">
    <source>
        <dbReference type="ARBA" id="ARBA00023098"/>
    </source>
</evidence>
<evidence type="ECO:0000256" key="6">
    <source>
        <dbReference type="ARBA" id="ARBA00022989"/>
    </source>
</evidence>
<keyword evidence="8 12" id="KW-0472">Membrane</keyword>
<dbReference type="Pfam" id="PF09771">
    <property type="entry name" value="Tmemb_18A"/>
    <property type="match status" value="1"/>
</dbReference>
<dbReference type="PANTHER" id="PTHR20996:SF1">
    <property type="entry name" value="NUCLEAR ENVELOPE PHOSPHATASE-REGULATORY SUBUNIT 1"/>
    <property type="match status" value="1"/>
</dbReference>
<feature type="transmembrane region" description="Helical" evidence="12">
    <location>
        <begin position="127"/>
        <end position="145"/>
    </location>
</feature>
<comment type="subcellular location">
    <subcellularLocation>
        <location evidence="2">Cytoplasm</location>
    </subcellularLocation>
    <subcellularLocation>
        <location evidence="1">Nucleus membrane</location>
        <topology evidence="1">Multi-pass membrane protein</topology>
    </subcellularLocation>
</comment>
<keyword evidence="6 12" id="KW-1133">Transmembrane helix</keyword>
<evidence type="ECO:0000256" key="10">
    <source>
        <dbReference type="ARBA" id="ARBA00030458"/>
    </source>
</evidence>
<dbReference type="GO" id="GO:0071595">
    <property type="term" value="C:Nem1-Spo7 phosphatase complex"/>
    <property type="evidence" value="ECO:0007669"/>
    <property type="project" value="InterPro"/>
</dbReference>
<keyword evidence="9" id="KW-0539">Nucleus</keyword>
<dbReference type="RefSeq" id="XP_027198090.1">
    <property type="nucleotide sequence ID" value="XM_027342289.1"/>
</dbReference>